<sequence length="194" mass="20870">MNVPHWQNPQPYGGVPGPYPGGPPAHYGGAGFPDNGPVDSRTGLRLAGFGRRVTARIIDYVVLSFVLFLLFVFISIFLGVISSDGEISDSSAGVLAWVVLFGWGVALFLYDWLFLIGSGRTLGQMALSVRVVRTDGGPLRQGQTILRSAFFGLPQSVLCLGQFWTLVDCLASLTDAQRSQSLHDRAAGTIVVRT</sequence>
<evidence type="ECO:0000313" key="9">
    <source>
        <dbReference type="Proteomes" id="UP001165092"/>
    </source>
</evidence>
<evidence type="ECO:0000259" key="7">
    <source>
        <dbReference type="Pfam" id="PF06271"/>
    </source>
</evidence>
<keyword evidence="3 6" id="KW-0812">Transmembrane</keyword>
<organism evidence="8 9">
    <name type="scientific">Nocardiopsis ansamitocini</name>
    <dbReference type="NCBI Taxonomy" id="1670832"/>
    <lineage>
        <taxon>Bacteria</taxon>
        <taxon>Bacillati</taxon>
        <taxon>Actinomycetota</taxon>
        <taxon>Actinomycetes</taxon>
        <taxon>Streptosporangiales</taxon>
        <taxon>Nocardiopsidaceae</taxon>
        <taxon>Nocardiopsis</taxon>
    </lineage>
</organism>
<reference evidence="8" key="1">
    <citation type="submission" date="2023-02" db="EMBL/GenBank/DDBJ databases">
        <title>Nocardiopsis ansamitocini NBRC 112285.</title>
        <authorList>
            <person name="Ichikawa N."/>
            <person name="Sato H."/>
            <person name="Tonouchi N."/>
        </authorList>
    </citation>
    <scope>NUCLEOTIDE SEQUENCE</scope>
    <source>
        <strain evidence="8">NBRC 112285</strain>
    </source>
</reference>
<keyword evidence="5 6" id="KW-0472">Membrane</keyword>
<evidence type="ECO:0000256" key="2">
    <source>
        <dbReference type="ARBA" id="ARBA00022475"/>
    </source>
</evidence>
<dbReference type="InterPro" id="IPR010432">
    <property type="entry name" value="RDD"/>
</dbReference>
<gene>
    <name evidence="8" type="ORF">Nans01_12060</name>
</gene>
<evidence type="ECO:0000256" key="1">
    <source>
        <dbReference type="ARBA" id="ARBA00004651"/>
    </source>
</evidence>
<dbReference type="RefSeq" id="WP_285757675.1">
    <property type="nucleotide sequence ID" value="NZ_BSQG01000001.1"/>
</dbReference>
<feature type="domain" description="RDD" evidence="7">
    <location>
        <begin position="46"/>
        <end position="188"/>
    </location>
</feature>
<comment type="caution">
    <text evidence="8">The sequence shown here is derived from an EMBL/GenBank/DDBJ whole genome shotgun (WGS) entry which is preliminary data.</text>
</comment>
<dbReference type="PANTHER" id="PTHR36115:SF4">
    <property type="entry name" value="MEMBRANE PROTEIN"/>
    <property type="match status" value="1"/>
</dbReference>
<feature type="transmembrane region" description="Helical" evidence="6">
    <location>
        <begin position="94"/>
        <end position="115"/>
    </location>
</feature>
<evidence type="ECO:0000256" key="3">
    <source>
        <dbReference type="ARBA" id="ARBA00022692"/>
    </source>
</evidence>
<dbReference type="Pfam" id="PF06271">
    <property type="entry name" value="RDD"/>
    <property type="match status" value="1"/>
</dbReference>
<keyword evidence="4 6" id="KW-1133">Transmembrane helix</keyword>
<comment type="subcellular location">
    <subcellularLocation>
        <location evidence="1">Cell membrane</location>
        <topology evidence="1">Multi-pass membrane protein</topology>
    </subcellularLocation>
</comment>
<keyword evidence="9" id="KW-1185">Reference proteome</keyword>
<name>A0A9W6P3Y1_9ACTN</name>
<dbReference type="AlphaFoldDB" id="A0A9W6P3Y1"/>
<keyword evidence="2" id="KW-1003">Cell membrane</keyword>
<proteinExistence type="predicted"/>
<dbReference type="GO" id="GO:0005886">
    <property type="term" value="C:plasma membrane"/>
    <property type="evidence" value="ECO:0007669"/>
    <property type="project" value="UniProtKB-SubCell"/>
</dbReference>
<evidence type="ECO:0000256" key="6">
    <source>
        <dbReference type="SAM" id="Phobius"/>
    </source>
</evidence>
<dbReference type="EMBL" id="BSQG01000001">
    <property type="protein sequence ID" value="GLU46855.1"/>
    <property type="molecule type" value="Genomic_DNA"/>
</dbReference>
<feature type="transmembrane region" description="Helical" evidence="6">
    <location>
        <begin position="60"/>
        <end position="82"/>
    </location>
</feature>
<evidence type="ECO:0000256" key="4">
    <source>
        <dbReference type="ARBA" id="ARBA00022989"/>
    </source>
</evidence>
<dbReference type="InterPro" id="IPR051791">
    <property type="entry name" value="Pra-immunoreactive"/>
</dbReference>
<dbReference type="Proteomes" id="UP001165092">
    <property type="component" value="Unassembled WGS sequence"/>
</dbReference>
<evidence type="ECO:0000256" key="5">
    <source>
        <dbReference type="ARBA" id="ARBA00023136"/>
    </source>
</evidence>
<evidence type="ECO:0000313" key="8">
    <source>
        <dbReference type="EMBL" id="GLU46855.1"/>
    </source>
</evidence>
<accession>A0A9W6P3Y1</accession>
<dbReference type="PANTHER" id="PTHR36115">
    <property type="entry name" value="PROLINE-RICH ANTIGEN HOMOLOG-RELATED"/>
    <property type="match status" value="1"/>
</dbReference>
<protein>
    <recommendedName>
        <fullName evidence="7">RDD domain-containing protein</fullName>
    </recommendedName>
</protein>